<feature type="transmembrane region" description="Helical" evidence="1">
    <location>
        <begin position="89"/>
        <end position="114"/>
    </location>
</feature>
<dbReference type="RefSeq" id="XP_001319698.1">
    <property type="nucleotide sequence ID" value="XM_001319663.1"/>
</dbReference>
<sequence>MTEFVTTFKKTPVNIPIIAFQKLNEDEIPKYLQTFFYGNSTQINLVESRISEIFQYEKEIGQKQFWIYHQKTSKYIDIYLSNINSFTKILMYISIGSAGFAVFVFVACVVSYFWNSPSPREDTSSYIPLP</sequence>
<keyword evidence="3" id="KW-1185">Reference proteome</keyword>
<evidence type="ECO:0000313" key="2">
    <source>
        <dbReference type="EMBL" id="EAY07475.1"/>
    </source>
</evidence>
<name>A2EIP8_TRIV3</name>
<dbReference type="AlphaFoldDB" id="A2EIP8"/>
<keyword evidence="1" id="KW-1133">Transmembrane helix</keyword>
<dbReference type="KEGG" id="tva:4765368"/>
<reference evidence="2" key="1">
    <citation type="submission" date="2006-10" db="EMBL/GenBank/DDBJ databases">
        <authorList>
            <person name="Amadeo P."/>
            <person name="Zhao Q."/>
            <person name="Wortman J."/>
            <person name="Fraser-Liggett C."/>
            <person name="Carlton J."/>
        </authorList>
    </citation>
    <scope>NUCLEOTIDE SEQUENCE</scope>
    <source>
        <strain evidence="2">G3</strain>
    </source>
</reference>
<dbReference type="VEuPathDB" id="TrichDB:TVAG_499630"/>
<proteinExistence type="predicted"/>
<dbReference type="EMBL" id="DS113399">
    <property type="protein sequence ID" value="EAY07475.1"/>
    <property type="molecule type" value="Genomic_DNA"/>
</dbReference>
<organism evidence="2 3">
    <name type="scientific">Trichomonas vaginalis (strain ATCC PRA-98 / G3)</name>
    <dbReference type="NCBI Taxonomy" id="412133"/>
    <lineage>
        <taxon>Eukaryota</taxon>
        <taxon>Metamonada</taxon>
        <taxon>Parabasalia</taxon>
        <taxon>Trichomonadida</taxon>
        <taxon>Trichomonadidae</taxon>
        <taxon>Trichomonas</taxon>
    </lineage>
</organism>
<protein>
    <submittedName>
        <fullName evidence="2">Uncharacterized protein</fullName>
    </submittedName>
</protein>
<accession>A2EIP8</accession>
<dbReference type="Proteomes" id="UP000001542">
    <property type="component" value="Unassembled WGS sequence"/>
</dbReference>
<evidence type="ECO:0000256" key="1">
    <source>
        <dbReference type="SAM" id="Phobius"/>
    </source>
</evidence>
<reference evidence="2" key="2">
    <citation type="journal article" date="2007" name="Science">
        <title>Draft genome sequence of the sexually transmitted pathogen Trichomonas vaginalis.</title>
        <authorList>
            <person name="Carlton J.M."/>
            <person name="Hirt R.P."/>
            <person name="Silva J.C."/>
            <person name="Delcher A.L."/>
            <person name="Schatz M."/>
            <person name="Zhao Q."/>
            <person name="Wortman J.R."/>
            <person name="Bidwell S.L."/>
            <person name="Alsmark U.C.M."/>
            <person name="Besteiro S."/>
            <person name="Sicheritz-Ponten T."/>
            <person name="Noel C.J."/>
            <person name="Dacks J.B."/>
            <person name="Foster P.G."/>
            <person name="Simillion C."/>
            <person name="Van de Peer Y."/>
            <person name="Miranda-Saavedra D."/>
            <person name="Barton G.J."/>
            <person name="Westrop G.D."/>
            <person name="Mueller S."/>
            <person name="Dessi D."/>
            <person name="Fiori P.L."/>
            <person name="Ren Q."/>
            <person name="Paulsen I."/>
            <person name="Zhang H."/>
            <person name="Bastida-Corcuera F.D."/>
            <person name="Simoes-Barbosa A."/>
            <person name="Brown M.T."/>
            <person name="Hayes R.D."/>
            <person name="Mukherjee M."/>
            <person name="Okumura C.Y."/>
            <person name="Schneider R."/>
            <person name="Smith A.J."/>
            <person name="Vanacova S."/>
            <person name="Villalvazo M."/>
            <person name="Haas B.J."/>
            <person name="Pertea M."/>
            <person name="Feldblyum T.V."/>
            <person name="Utterback T.R."/>
            <person name="Shu C.L."/>
            <person name="Osoegawa K."/>
            <person name="de Jong P.J."/>
            <person name="Hrdy I."/>
            <person name="Horvathova L."/>
            <person name="Zubacova Z."/>
            <person name="Dolezal P."/>
            <person name="Malik S.B."/>
            <person name="Logsdon J.M. Jr."/>
            <person name="Henze K."/>
            <person name="Gupta A."/>
            <person name="Wang C.C."/>
            <person name="Dunne R.L."/>
            <person name="Upcroft J.A."/>
            <person name="Upcroft P."/>
            <person name="White O."/>
            <person name="Salzberg S.L."/>
            <person name="Tang P."/>
            <person name="Chiu C.-H."/>
            <person name="Lee Y.-S."/>
            <person name="Embley T.M."/>
            <person name="Coombs G.H."/>
            <person name="Mottram J.C."/>
            <person name="Tachezy J."/>
            <person name="Fraser-Liggett C.M."/>
            <person name="Johnson P.J."/>
        </authorList>
    </citation>
    <scope>NUCLEOTIDE SEQUENCE [LARGE SCALE GENOMIC DNA]</scope>
    <source>
        <strain evidence="2">G3</strain>
    </source>
</reference>
<keyword evidence="1" id="KW-0472">Membrane</keyword>
<keyword evidence="1" id="KW-0812">Transmembrane</keyword>
<gene>
    <name evidence="2" type="ORF">TVAG_499630</name>
</gene>
<dbReference type="InParanoid" id="A2EIP8"/>
<dbReference type="VEuPathDB" id="TrichDB:TVAGG3_0959930"/>
<evidence type="ECO:0000313" key="3">
    <source>
        <dbReference type="Proteomes" id="UP000001542"/>
    </source>
</evidence>